<dbReference type="GeneID" id="66117558"/>
<dbReference type="InterPro" id="IPR036322">
    <property type="entry name" value="WD40_repeat_dom_sf"/>
</dbReference>
<proteinExistence type="predicted"/>
<comment type="caution">
    <text evidence="6">The sequence shown here is derived from an EMBL/GenBank/DDBJ whole genome shotgun (WGS) entry which is preliminary data.</text>
</comment>
<dbReference type="RefSeq" id="XP_043050617.1">
    <property type="nucleotide sequence ID" value="XM_043194866.1"/>
</dbReference>
<evidence type="ECO:0000256" key="2">
    <source>
        <dbReference type="ARBA" id="ARBA00022737"/>
    </source>
</evidence>
<dbReference type="InterPro" id="IPR019775">
    <property type="entry name" value="WD40_repeat_CS"/>
</dbReference>
<dbReference type="PROSITE" id="PS50082">
    <property type="entry name" value="WD_REPEATS_2"/>
    <property type="match status" value="4"/>
</dbReference>
<dbReference type="GO" id="GO:0000209">
    <property type="term" value="P:protein polyubiquitination"/>
    <property type="evidence" value="ECO:0007669"/>
    <property type="project" value="TreeGrafter"/>
</dbReference>
<dbReference type="PROSITE" id="PS50294">
    <property type="entry name" value="WD_REPEATS_REGION"/>
    <property type="match status" value="3"/>
</dbReference>
<dbReference type="InterPro" id="IPR015943">
    <property type="entry name" value="WD40/YVTN_repeat-like_dom_sf"/>
</dbReference>
<dbReference type="InterPro" id="IPR020472">
    <property type="entry name" value="WD40_PAC1"/>
</dbReference>
<organism evidence="6 7">
    <name type="scientific">Scheffersomyces spartinae</name>
    <dbReference type="NCBI Taxonomy" id="45513"/>
    <lineage>
        <taxon>Eukaryota</taxon>
        <taxon>Fungi</taxon>
        <taxon>Dikarya</taxon>
        <taxon>Ascomycota</taxon>
        <taxon>Saccharomycotina</taxon>
        <taxon>Pichiomycetes</taxon>
        <taxon>Debaryomycetaceae</taxon>
        <taxon>Scheffersomyces</taxon>
    </lineage>
</organism>
<evidence type="ECO:0000256" key="3">
    <source>
        <dbReference type="ARBA" id="ARBA00022763"/>
    </source>
</evidence>
<reference evidence="6" key="1">
    <citation type="submission" date="2021-03" db="EMBL/GenBank/DDBJ databases">
        <authorList>
            <person name="Palmer J.M."/>
        </authorList>
    </citation>
    <scope>NUCLEOTIDE SEQUENCE</scope>
    <source>
        <strain evidence="6">ARV_011</strain>
    </source>
</reference>
<evidence type="ECO:0000256" key="5">
    <source>
        <dbReference type="PROSITE-ProRule" id="PRU00221"/>
    </source>
</evidence>
<evidence type="ECO:0000313" key="6">
    <source>
        <dbReference type="EMBL" id="KAG7195070.1"/>
    </source>
</evidence>
<dbReference type="Pfam" id="PF00400">
    <property type="entry name" value="WD40"/>
    <property type="match status" value="3"/>
</dbReference>
<dbReference type="GO" id="GO:0031464">
    <property type="term" value="C:Cul4A-RING E3 ubiquitin ligase complex"/>
    <property type="evidence" value="ECO:0007669"/>
    <property type="project" value="TreeGrafter"/>
</dbReference>
<feature type="repeat" description="WD" evidence="5">
    <location>
        <begin position="247"/>
        <end position="280"/>
    </location>
</feature>
<dbReference type="Gene3D" id="2.130.10.10">
    <property type="entry name" value="YVTN repeat-like/Quinoprotein amine dehydrogenase"/>
    <property type="match status" value="1"/>
</dbReference>
<feature type="repeat" description="WD" evidence="5">
    <location>
        <begin position="178"/>
        <end position="213"/>
    </location>
</feature>
<evidence type="ECO:0000256" key="1">
    <source>
        <dbReference type="ARBA" id="ARBA00022574"/>
    </source>
</evidence>
<feature type="repeat" description="WD" evidence="5">
    <location>
        <begin position="58"/>
        <end position="82"/>
    </location>
</feature>
<evidence type="ECO:0000256" key="4">
    <source>
        <dbReference type="ARBA" id="ARBA00023204"/>
    </source>
</evidence>
<dbReference type="PROSITE" id="PS00678">
    <property type="entry name" value="WD_REPEATS_1"/>
    <property type="match status" value="2"/>
</dbReference>
<dbReference type="SMART" id="SM00320">
    <property type="entry name" value="WD40"/>
    <property type="match status" value="5"/>
</dbReference>
<protein>
    <submittedName>
        <fullName evidence="6">Uncharacterized protein</fullName>
    </submittedName>
</protein>
<dbReference type="GO" id="GO:0006283">
    <property type="term" value="P:transcription-coupled nucleotide-excision repair"/>
    <property type="evidence" value="ECO:0007669"/>
    <property type="project" value="InterPro"/>
</dbReference>
<dbReference type="OrthoDB" id="361494at2759"/>
<feature type="repeat" description="WD" evidence="5">
    <location>
        <begin position="95"/>
        <end position="137"/>
    </location>
</feature>
<dbReference type="GO" id="GO:0000109">
    <property type="term" value="C:nucleotide-excision repair complex"/>
    <property type="evidence" value="ECO:0007669"/>
    <property type="project" value="TreeGrafter"/>
</dbReference>
<dbReference type="InterPro" id="IPR001680">
    <property type="entry name" value="WD40_rpt"/>
</dbReference>
<dbReference type="PANTHER" id="PTHR46202:SF1">
    <property type="entry name" value="DNA EXCISION REPAIR PROTEIN ERCC-8"/>
    <property type="match status" value="1"/>
</dbReference>
<evidence type="ECO:0000313" key="7">
    <source>
        <dbReference type="Proteomes" id="UP000790833"/>
    </source>
</evidence>
<sequence length="435" mass="48933">MQSLLHDQRVGIITPYEYAATITEVCQSNLKEVKGAFPLKNNTRAAINWLSLEEQEWRYLLSANADSSIDLWDTNSGEGINEGEKITRLIHVPRKSAHTYGVLCIQWYPRDTGMFVTSSFDHTVKVWDTNEFSPVHEFNVDQRVYSIDVLESATVAVGLDQLFIRLLDLRSAASAHTLSGHKGKTLSVKWHPLHTNVLASGGYDGEVRIWDIRRSKSCLCRLDMLKTADGDDITEFNYVKHIRIPSVKAHLGPVNGLTWDSSGTLLYSAGNDDKVRVWDMTLPSPPPTNLLINFGPLTRNKYPQTIPLLLNHRHESNSPMLFFPSDNGDVYGFRAADGKLICRLHRSSSTKFTAQQDRTTAMVRGSPFLSKYIHGTANGALVMWAPMFDLPTATQVFGDLVHDDDEEYELISTVEAEQKRLCLRQEAKRKGIELG</sequence>
<gene>
    <name evidence="6" type="ORF">KQ657_004184</name>
</gene>
<dbReference type="AlphaFoldDB" id="A0A9P7VC95"/>
<dbReference type="EMBL" id="JAHMUF010000005">
    <property type="protein sequence ID" value="KAG7195070.1"/>
    <property type="molecule type" value="Genomic_DNA"/>
</dbReference>
<dbReference type="PRINTS" id="PR00320">
    <property type="entry name" value="GPROTEINBRPT"/>
</dbReference>
<dbReference type="SUPFAM" id="SSF50978">
    <property type="entry name" value="WD40 repeat-like"/>
    <property type="match status" value="1"/>
</dbReference>
<dbReference type="Proteomes" id="UP000790833">
    <property type="component" value="Unassembled WGS sequence"/>
</dbReference>
<dbReference type="GO" id="GO:0043161">
    <property type="term" value="P:proteasome-mediated ubiquitin-dependent protein catabolic process"/>
    <property type="evidence" value="ECO:0007669"/>
    <property type="project" value="TreeGrafter"/>
</dbReference>
<dbReference type="PANTHER" id="PTHR46202">
    <property type="entry name" value="DNA EXCISION REPAIR PROTEIN ERCC-8"/>
    <property type="match status" value="1"/>
</dbReference>
<name>A0A9P7VC95_9ASCO</name>
<keyword evidence="2" id="KW-0677">Repeat</keyword>
<accession>A0A9P7VC95</accession>
<keyword evidence="7" id="KW-1185">Reference proteome</keyword>
<keyword evidence="1 5" id="KW-0853">WD repeat</keyword>
<dbReference type="InterPro" id="IPR042238">
    <property type="entry name" value="Rad28/ERCC8/Ckn1/ATCSA-1"/>
</dbReference>
<keyword evidence="3" id="KW-0227">DNA damage</keyword>
<keyword evidence="4" id="KW-0234">DNA repair</keyword>